<reference evidence="1" key="1">
    <citation type="submission" date="2021-02" db="EMBL/GenBank/DDBJ databases">
        <title>First Annotated Genome of the Yellow-green Alga Tribonema minus.</title>
        <authorList>
            <person name="Mahan K.M."/>
        </authorList>
    </citation>
    <scope>NUCLEOTIDE SEQUENCE</scope>
    <source>
        <strain evidence="1">UTEX B ZZ1240</strain>
    </source>
</reference>
<comment type="caution">
    <text evidence="1">The sequence shown here is derived from an EMBL/GenBank/DDBJ whole genome shotgun (WGS) entry which is preliminary data.</text>
</comment>
<dbReference type="Proteomes" id="UP000664859">
    <property type="component" value="Unassembled WGS sequence"/>
</dbReference>
<proteinExistence type="predicted"/>
<evidence type="ECO:0000313" key="2">
    <source>
        <dbReference type="Proteomes" id="UP000664859"/>
    </source>
</evidence>
<organism evidence="1 2">
    <name type="scientific">Tribonema minus</name>
    <dbReference type="NCBI Taxonomy" id="303371"/>
    <lineage>
        <taxon>Eukaryota</taxon>
        <taxon>Sar</taxon>
        <taxon>Stramenopiles</taxon>
        <taxon>Ochrophyta</taxon>
        <taxon>PX clade</taxon>
        <taxon>Xanthophyceae</taxon>
        <taxon>Tribonematales</taxon>
        <taxon>Tribonemataceae</taxon>
        <taxon>Tribonema</taxon>
    </lineage>
</organism>
<dbReference type="AlphaFoldDB" id="A0A836CJ34"/>
<accession>A0A836CJ34</accession>
<name>A0A836CJ34_9STRA</name>
<gene>
    <name evidence="1" type="ORF">JKP88DRAFT_305843</name>
</gene>
<keyword evidence="2" id="KW-1185">Reference proteome</keyword>
<feature type="non-terminal residue" evidence="1">
    <location>
        <position position="1"/>
    </location>
</feature>
<dbReference type="EMBL" id="JAFCMP010000079">
    <property type="protein sequence ID" value="KAG5187947.1"/>
    <property type="molecule type" value="Genomic_DNA"/>
</dbReference>
<evidence type="ECO:0000313" key="1">
    <source>
        <dbReference type="EMBL" id="KAG5187947.1"/>
    </source>
</evidence>
<protein>
    <submittedName>
        <fullName evidence="1">Uncharacterized protein</fullName>
    </submittedName>
</protein>
<sequence>GAARRELLSVQKSATATRIQRRRVGTPVPEEALRSLSRMIPAGKTHATPQWLTLIGAAMVLALSSGDTVAPSMAPSAAPSAVPSAAPVGFIGELSNDPTKFNYDVVFTADVPDLVQAAILEAAAAMESIITGDVPDVPAFTPDTAPAYCAEVLGSASADEQADCAKASVLGWFGVALLNYKGQTDLNLYNTPFYDGPIDDMLTFVYMDNSLTLESGTLMYSGGIFRRTEAQDPLHRRPFVSILGINAHPEAVAYLVSGGALKKTFMHEMIHSVGVGNAWPTAAGCGNEELCHATVLKQLGTEADKPVTYTPAGAAAPCKADANYQKLCAAAAWCTALNGDSPLLVAANGDSPLLVETNAPTTKDNPNFGSNCGHWPEKMLPAEIISTMAEGVKPTLGPRLFLTEVNYLSDEIDGFDLIDTRLRELNDI</sequence>